<sequence length="56" mass="5968">MNSCELVTFITALACAISKCYTEEEVAILAAAITQLGDTLATILTQKEICESDAEI</sequence>
<dbReference type="STRING" id="37658.SAMN05661086_02055"/>
<feature type="domain" description="DUF6774" evidence="1">
    <location>
        <begin position="23"/>
        <end position="50"/>
    </location>
</feature>
<dbReference type="EMBL" id="FOYZ01000007">
    <property type="protein sequence ID" value="SFR83731.1"/>
    <property type="molecule type" value="Genomic_DNA"/>
</dbReference>
<dbReference type="Pfam" id="PF20564">
    <property type="entry name" value="DUF6774"/>
    <property type="match status" value="1"/>
</dbReference>
<evidence type="ECO:0000259" key="1">
    <source>
        <dbReference type="Pfam" id="PF20564"/>
    </source>
</evidence>
<dbReference type="Proteomes" id="UP000199659">
    <property type="component" value="Unassembled WGS sequence"/>
</dbReference>
<keyword evidence="3" id="KW-1185">Reference proteome</keyword>
<dbReference type="InterPro" id="IPR046665">
    <property type="entry name" value="DUF6774"/>
</dbReference>
<proteinExistence type="predicted"/>
<accession>A0A1I6JXQ2</accession>
<protein>
    <recommendedName>
        <fullName evidence="1">DUF6774 domain-containing protein</fullName>
    </recommendedName>
</protein>
<organism evidence="2 3">
    <name type="scientific">Anaeromicropila populeti</name>
    <dbReference type="NCBI Taxonomy" id="37658"/>
    <lineage>
        <taxon>Bacteria</taxon>
        <taxon>Bacillati</taxon>
        <taxon>Bacillota</taxon>
        <taxon>Clostridia</taxon>
        <taxon>Lachnospirales</taxon>
        <taxon>Lachnospiraceae</taxon>
        <taxon>Anaeromicropila</taxon>
    </lineage>
</organism>
<evidence type="ECO:0000313" key="2">
    <source>
        <dbReference type="EMBL" id="SFR83731.1"/>
    </source>
</evidence>
<gene>
    <name evidence="2" type="ORF">SAMN05661086_02055</name>
</gene>
<evidence type="ECO:0000313" key="3">
    <source>
        <dbReference type="Proteomes" id="UP000199659"/>
    </source>
</evidence>
<reference evidence="2 3" key="1">
    <citation type="submission" date="2016-10" db="EMBL/GenBank/DDBJ databases">
        <authorList>
            <person name="de Groot N.N."/>
        </authorList>
    </citation>
    <scope>NUCLEOTIDE SEQUENCE [LARGE SCALE GENOMIC DNA]</scope>
    <source>
        <strain evidence="2 3">743A</strain>
    </source>
</reference>
<name>A0A1I6JXQ2_9FIRM</name>
<dbReference type="RefSeq" id="WP_177214675.1">
    <property type="nucleotide sequence ID" value="NZ_FOYZ01000007.1"/>
</dbReference>
<dbReference type="AlphaFoldDB" id="A0A1I6JXQ2"/>